<feature type="region of interest" description="Disordered" evidence="1">
    <location>
        <begin position="92"/>
        <end position="112"/>
    </location>
</feature>
<dbReference type="HOGENOM" id="CLU_2057956_0_0_11"/>
<organism evidence="2 3">
    <name type="scientific">Pseudofrankia inefficax (strain DSM 45817 / CECT 9037 / DDB 130130 / EuI1c)</name>
    <name type="common">Frankia inefficax</name>
    <dbReference type="NCBI Taxonomy" id="298654"/>
    <lineage>
        <taxon>Bacteria</taxon>
        <taxon>Bacillati</taxon>
        <taxon>Actinomycetota</taxon>
        <taxon>Actinomycetes</taxon>
        <taxon>Frankiales</taxon>
        <taxon>Frankiaceae</taxon>
        <taxon>Pseudofrankia</taxon>
    </lineage>
</organism>
<gene>
    <name evidence="2" type="ordered locus">FraEuI1c_1609</name>
</gene>
<dbReference type="EMBL" id="CP002299">
    <property type="protein sequence ID" value="ADP79667.1"/>
    <property type="molecule type" value="Genomic_DNA"/>
</dbReference>
<dbReference type="InParanoid" id="E3J8T4"/>
<protein>
    <submittedName>
        <fullName evidence="2">Xylem cysteine proteinase 2</fullName>
    </submittedName>
</protein>
<dbReference type="KEGG" id="fri:FraEuI1c_1609"/>
<keyword evidence="3" id="KW-1185">Reference proteome</keyword>
<evidence type="ECO:0000256" key="1">
    <source>
        <dbReference type="SAM" id="MobiDB-lite"/>
    </source>
</evidence>
<reference evidence="2 3" key="1">
    <citation type="submission" date="2010-10" db="EMBL/GenBank/DDBJ databases">
        <title>Complete sequence of Frankia sp. EuI1c.</title>
        <authorList>
            <consortium name="US DOE Joint Genome Institute"/>
            <person name="Lucas S."/>
            <person name="Copeland A."/>
            <person name="Lapidus A."/>
            <person name="Cheng J.-F."/>
            <person name="Bruce D."/>
            <person name="Goodwin L."/>
            <person name="Pitluck S."/>
            <person name="Chertkov O."/>
            <person name="Detter J.C."/>
            <person name="Han C."/>
            <person name="Tapia R."/>
            <person name="Land M."/>
            <person name="Hauser L."/>
            <person name="Jeffries C."/>
            <person name="Kyrpides N."/>
            <person name="Ivanova N."/>
            <person name="Mikhailova N."/>
            <person name="Beauchemin N."/>
            <person name="Sen A."/>
            <person name="Sur S.A."/>
            <person name="Gtari M."/>
            <person name="Wall L."/>
            <person name="Tisa L."/>
            <person name="Woyke T."/>
        </authorList>
    </citation>
    <scope>NUCLEOTIDE SEQUENCE [LARGE SCALE GENOMIC DNA]</scope>
    <source>
        <strain evidence="3">DSM 45817 / CECT 9037 / EuI1c</strain>
    </source>
</reference>
<name>E3J8T4_PSEI1</name>
<proteinExistence type="predicted"/>
<evidence type="ECO:0000313" key="2">
    <source>
        <dbReference type="EMBL" id="ADP79667.1"/>
    </source>
</evidence>
<feature type="compositionally biased region" description="Acidic residues" evidence="1">
    <location>
        <begin position="94"/>
        <end position="112"/>
    </location>
</feature>
<dbReference type="AlphaFoldDB" id="E3J8T4"/>
<evidence type="ECO:0000313" key="3">
    <source>
        <dbReference type="Proteomes" id="UP000002484"/>
    </source>
</evidence>
<dbReference type="RefSeq" id="WP_013422786.1">
    <property type="nucleotide sequence ID" value="NC_014666.1"/>
</dbReference>
<dbReference type="OrthoDB" id="3217879at2"/>
<dbReference type="STRING" id="298654.FraEuI1c_1609"/>
<accession>E3J8T4</accession>
<dbReference type="Proteomes" id="UP000002484">
    <property type="component" value="Chromosome"/>
</dbReference>
<sequence>MFRTDGDIPVTGYGPLTLNDLAERAERARVEHMETYTATEVMHRALMAEPDYDGETAALVDAAVSFIKEFRKKTRVEWRATYRNWATAAGVEIPPDDDEAEDVELSDAETEV</sequence>